<feature type="region of interest" description="Disordered" evidence="12">
    <location>
        <begin position="30"/>
        <end position="131"/>
    </location>
</feature>
<evidence type="ECO:0000256" key="4">
    <source>
        <dbReference type="ARBA" id="ARBA00022692"/>
    </source>
</evidence>
<dbReference type="Gramene" id="KQL11173">
    <property type="protein sequence ID" value="KQL11173"/>
    <property type="gene ID" value="SETIT_006220mg"/>
</dbReference>
<dbReference type="FunCoup" id="K3XWB2">
    <property type="interactions" value="124"/>
</dbReference>
<dbReference type="Gene3D" id="2.40.128.330">
    <property type="match status" value="1"/>
</dbReference>
<name>K3XWB2_SETIT</name>
<dbReference type="Gene3D" id="1.20.58.340">
    <property type="entry name" value="Magnesium transport protein CorA, transmembrane region"/>
    <property type="match status" value="2"/>
</dbReference>
<feature type="coiled-coil region" evidence="11">
    <location>
        <begin position="283"/>
        <end position="310"/>
    </location>
</feature>
<evidence type="ECO:0000256" key="10">
    <source>
        <dbReference type="RuleBase" id="RU366041"/>
    </source>
</evidence>
<dbReference type="InterPro" id="IPR045863">
    <property type="entry name" value="CorA_TM1_TM2"/>
</dbReference>
<dbReference type="GO" id="GO:0015693">
    <property type="term" value="P:magnesium ion transport"/>
    <property type="evidence" value="ECO:0000318"/>
    <property type="project" value="GO_Central"/>
</dbReference>
<comment type="similarity">
    <text evidence="2 10">Belongs to the CorA metal ion transporter (MIT) (TC 1.A.35.5) family.</text>
</comment>
<evidence type="ECO:0000256" key="12">
    <source>
        <dbReference type="SAM" id="MobiDB-lite"/>
    </source>
</evidence>
<feature type="transmembrane region" description="Helical" evidence="10">
    <location>
        <begin position="468"/>
        <end position="489"/>
    </location>
</feature>
<keyword evidence="3 10" id="KW-0813">Transport</keyword>
<evidence type="ECO:0000313" key="14">
    <source>
        <dbReference type="Proteomes" id="UP000004995"/>
    </source>
</evidence>
<evidence type="ECO:0000313" key="13">
    <source>
        <dbReference type="EnsemblPlants" id="KQL11173"/>
    </source>
</evidence>
<reference evidence="13" key="2">
    <citation type="submission" date="2018-08" db="UniProtKB">
        <authorList>
            <consortium name="EnsemblPlants"/>
        </authorList>
    </citation>
    <scope>IDENTIFICATION</scope>
    <source>
        <strain evidence="13">Yugu1</strain>
    </source>
</reference>
<evidence type="ECO:0000256" key="5">
    <source>
        <dbReference type="ARBA" id="ARBA00022842"/>
    </source>
</evidence>
<dbReference type="OMA" id="QNSSPDY"/>
<dbReference type="PANTHER" id="PTHR13890">
    <property type="entry name" value="RNA SPLICING PROTEIN MRS2, MITOCHONDRIAL"/>
    <property type="match status" value="1"/>
</dbReference>
<evidence type="ECO:0000256" key="9">
    <source>
        <dbReference type="ARBA" id="ARBA00059335"/>
    </source>
</evidence>
<protein>
    <recommendedName>
        <fullName evidence="10">Magnesium transporter</fullName>
    </recommendedName>
</protein>
<dbReference type="EMBL" id="AGNK02002582">
    <property type="status" value="NOT_ANNOTATED_CDS"/>
    <property type="molecule type" value="Genomic_DNA"/>
</dbReference>
<dbReference type="eggNOG" id="KOG2662">
    <property type="taxonomic scope" value="Eukaryota"/>
</dbReference>
<evidence type="ECO:0000256" key="6">
    <source>
        <dbReference type="ARBA" id="ARBA00022989"/>
    </source>
</evidence>
<evidence type="ECO:0000256" key="8">
    <source>
        <dbReference type="ARBA" id="ARBA00023136"/>
    </source>
</evidence>
<dbReference type="Proteomes" id="UP000004995">
    <property type="component" value="Unassembled WGS sequence"/>
</dbReference>
<keyword evidence="7 10" id="KW-0406">Ion transport</keyword>
<keyword evidence="11" id="KW-0175">Coiled coil</keyword>
<reference evidence="14" key="1">
    <citation type="journal article" date="2012" name="Nat. Biotechnol.">
        <title>Reference genome sequence of the model plant Setaria.</title>
        <authorList>
            <person name="Bennetzen J.L."/>
            <person name="Schmutz J."/>
            <person name="Wang H."/>
            <person name="Percifield R."/>
            <person name="Hawkins J."/>
            <person name="Pontaroli A.C."/>
            <person name="Estep M."/>
            <person name="Feng L."/>
            <person name="Vaughn J.N."/>
            <person name="Grimwood J."/>
            <person name="Jenkins J."/>
            <person name="Barry K."/>
            <person name="Lindquist E."/>
            <person name="Hellsten U."/>
            <person name="Deshpande S."/>
            <person name="Wang X."/>
            <person name="Wu X."/>
            <person name="Mitros T."/>
            <person name="Triplett J."/>
            <person name="Yang X."/>
            <person name="Ye C.Y."/>
            <person name="Mauro-Herrera M."/>
            <person name="Wang L."/>
            <person name="Li P."/>
            <person name="Sharma M."/>
            <person name="Sharma R."/>
            <person name="Ronald P.C."/>
            <person name="Panaud O."/>
            <person name="Kellogg E.A."/>
            <person name="Brutnell T.P."/>
            <person name="Doust A.N."/>
            <person name="Tuskan G.A."/>
            <person name="Rokhsar D."/>
            <person name="Devos K.M."/>
        </authorList>
    </citation>
    <scope>NUCLEOTIDE SEQUENCE [LARGE SCALE GENOMIC DNA]</scope>
    <source>
        <strain evidence="14">cv. Yugu1</strain>
    </source>
</reference>
<dbReference type="FunFam" id="1.20.58.340:FF:000009">
    <property type="entry name" value="Magnesium transporter MRS2-1"/>
    <property type="match status" value="1"/>
</dbReference>
<accession>K3XWB2</accession>
<organism evidence="13 14">
    <name type="scientific">Setaria italica</name>
    <name type="common">Foxtail millet</name>
    <name type="synonym">Panicum italicum</name>
    <dbReference type="NCBI Taxonomy" id="4555"/>
    <lineage>
        <taxon>Eukaryota</taxon>
        <taxon>Viridiplantae</taxon>
        <taxon>Streptophyta</taxon>
        <taxon>Embryophyta</taxon>
        <taxon>Tracheophyta</taxon>
        <taxon>Spermatophyta</taxon>
        <taxon>Magnoliopsida</taxon>
        <taxon>Liliopsida</taxon>
        <taxon>Poales</taxon>
        <taxon>Poaceae</taxon>
        <taxon>PACMAD clade</taxon>
        <taxon>Panicoideae</taxon>
        <taxon>Panicodae</taxon>
        <taxon>Paniceae</taxon>
        <taxon>Cenchrinae</taxon>
        <taxon>Setaria</taxon>
    </lineage>
</organism>
<feature type="transmembrane region" description="Helical" evidence="10">
    <location>
        <begin position="408"/>
        <end position="426"/>
    </location>
</feature>
<dbReference type="GO" id="GO:0016020">
    <property type="term" value="C:membrane"/>
    <property type="evidence" value="ECO:0007669"/>
    <property type="project" value="UniProtKB-SubCell"/>
</dbReference>
<proteinExistence type="inferred from homology"/>
<feature type="transmembrane region" description="Helical" evidence="10">
    <location>
        <begin position="501"/>
        <end position="524"/>
    </location>
</feature>
<keyword evidence="5 10" id="KW-0460">Magnesium</keyword>
<dbReference type="Pfam" id="PF22099">
    <property type="entry name" value="MRS2-like"/>
    <property type="match status" value="1"/>
</dbReference>
<keyword evidence="6 10" id="KW-1133">Transmembrane helix</keyword>
<evidence type="ECO:0000256" key="11">
    <source>
        <dbReference type="SAM" id="Coils"/>
    </source>
</evidence>
<dbReference type="EnsemblPlants" id="KQL11173">
    <property type="protein sequence ID" value="KQL11173"/>
    <property type="gene ID" value="SETIT_006220mg"/>
</dbReference>
<dbReference type="AlphaFoldDB" id="K3XWB2"/>
<dbReference type="InterPro" id="IPR039204">
    <property type="entry name" value="MRS2-like"/>
</dbReference>
<comment type="function">
    <text evidence="9 10">Magnesium transporter that may mediate the influx of magnesium.</text>
</comment>
<comment type="subcellular location">
    <subcellularLocation>
        <location evidence="1 10">Membrane</location>
        <topology evidence="1 10">Multi-pass membrane protein</topology>
    </subcellularLocation>
</comment>
<dbReference type="GO" id="GO:0015095">
    <property type="term" value="F:magnesium ion transmembrane transporter activity"/>
    <property type="evidence" value="ECO:0000318"/>
    <property type="project" value="GO_Central"/>
</dbReference>
<dbReference type="FunFam" id="2.40.128.330:FF:000001">
    <property type="entry name" value="Magnesium transporter MRS2-1"/>
    <property type="match status" value="1"/>
</dbReference>
<evidence type="ECO:0000256" key="3">
    <source>
        <dbReference type="ARBA" id="ARBA00022448"/>
    </source>
</evidence>
<evidence type="ECO:0000256" key="7">
    <source>
        <dbReference type="ARBA" id="ARBA00023065"/>
    </source>
</evidence>
<comment type="caution">
    <text evidence="10">Lacks conserved residue(s) required for the propagation of feature annotation.</text>
</comment>
<dbReference type="InParanoid" id="K3XWB2"/>
<dbReference type="SUPFAM" id="SSF144083">
    <property type="entry name" value="Magnesium transport protein CorA, transmembrane region"/>
    <property type="match status" value="1"/>
</dbReference>
<dbReference type="CDD" id="cd12823">
    <property type="entry name" value="Mrs2_Mfm1p-like"/>
    <property type="match status" value="1"/>
</dbReference>
<feature type="compositionally biased region" description="Low complexity" evidence="12">
    <location>
        <begin position="94"/>
        <end position="105"/>
    </location>
</feature>
<evidence type="ECO:0000256" key="2">
    <source>
        <dbReference type="ARBA" id="ARBA00007535"/>
    </source>
</evidence>
<keyword evidence="14" id="KW-1185">Reference proteome</keyword>
<keyword evidence="4 10" id="KW-0812">Transmembrane</keyword>
<feature type="compositionally biased region" description="Basic and acidic residues" evidence="12">
    <location>
        <begin position="45"/>
        <end position="60"/>
    </location>
</feature>
<dbReference type="HOGENOM" id="CLU_034694_1_1_1"/>
<sequence length="532" mass="59739">MPNSIRDRDADHACTIRFQFHDHLGARFKSHRTRLPRRPLPLDCTPRDTRAQGPIRKKDPTPPPSTGQSHRPAPGAMAAAEDSAKQPLLPRAYPPHVASASSPSLPSAPAPSGPAGRRFPGGLDVPSLKKRGGGTRSWIRVEAATASVQTLEIDKATMMRRCELPARDLRLLDPLFVYPSTVLGRERAIVVNLEQIRCVITADEVLLLNSLDSYVLQYAAELQRRLLQRAEGDELPFEFRALELALEAACSFLDAQAAELEIEAYPLLDELTSKISTLNLERVRRLKSRLVALTRRVQKVRDEIEQLMDDDGDMAEMYLTEKKMRMESSVFGDQTLLGYNSTGAAGTSVSAPVSPVSSPTESRKLEKAFSLCRSRHDSVKSSDNTTTEHIQELEMLLEAYFVVIDSTLNKLTSVLIHISYILVIFCNRSQRDLIRFFSFQLKEYIDDTEDFINIQLDNVRNQLIQFELLLTTATFVVAIFGVVAGIFGMNFETTVFKIHNAFSWTLIITGVVGAFIFSSFLWFFKYKRLMPL</sequence>
<dbReference type="PANTHER" id="PTHR13890:SF26">
    <property type="entry name" value="MAGNESIUM TRANSPORTER MRS2-1"/>
    <property type="match status" value="1"/>
</dbReference>
<keyword evidence="8 10" id="KW-0472">Membrane</keyword>
<evidence type="ECO:0000256" key="1">
    <source>
        <dbReference type="ARBA" id="ARBA00004141"/>
    </source>
</evidence>